<proteinExistence type="predicted"/>
<evidence type="ECO:0000313" key="1">
    <source>
        <dbReference type="EMBL" id="KAJ8884879.1"/>
    </source>
</evidence>
<evidence type="ECO:0000313" key="2">
    <source>
        <dbReference type="Proteomes" id="UP001159363"/>
    </source>
</evidence>
<reference evidence="1 2" key="1">
    <citation type="submission" date="2023-02" db="EMBL/GenBank/DDBJ databases">
        <title>LHISI_Scaffold_Assembly.</title>
        <authorList>
            <person name="Stuart O.P."/>
            <person name="Cleave R."/>
            <person name="Magrath M.J.L."/>
            <person name="Mikheyev A.S."/>
        </authorList>
    </citation>
    <scope>NUCLEOTIDE SEQUENCE [LARGE SCALE GENOMIC DNA]</scope>
    <source>
        <strain evidence="1">Daus_M_001</strain>
        <tissue evidence="1">Leg muscle</tissue>
    </source>
</reference>
<accession>A0ABQ9HKM2</accession>
<dbReference type="Proteomes" id="UP001159363">
    <property type="component" value="Chromosome X"/>
</dbReference>
<name>A0ABQ9HKM2_9NEOP</name>
<organism evidence="1 2">
    <name type="scientific">Dryococelus australis</name>
    <dbReference type="NCBI Taxonomy" id="614101"/>
    <lineage>
        <taxon>Eukaryota</taxon>
        <taxon>Metazoa</taxon>
        <taxon>Ecdysozoa</taxon>
        <taxon>Arthropoda</taxon>
        <taxon>Hexapoda</taxon>
        <taxon>Insecta</taxon>
        <taxon>Pterygota</taxon>
        <taxon>Neoptera</taxon>
        <taxon>Polyneoptera</taxon>
        <taxon>Phasmatodea</taxon>
        <taxon>Verophasmatodea</taxon>
        <taxon>Anareolatae</taxon>
        <taxon>Phasmatidae</taxon>
        <taxon>Eurycanthinae</taxon>
        <taxon>Dryococelus</taxon>
    </lineage>
</organism>
<comment type="caution">
    <text evidence="1">The sequence shown here is derived from an EMBL/GenBank/DDBJ whole genome shotgun (WGS) entry which is preliminary data.</text>
</comment>
<gene>
    <name evidence="1" type="ORF">PR048_011075</name>
</gene>
<dbReference type="EMBL" id="JARBHB010000004">
    <property type="protein sequence ID" value="KAJ8884879.1"/>
    <property type="molecule type" value="Genomic_DNA"/>
</dbReference>
<protein>
    <submittedName>
        <fullName evidence="1">Uncharacterized protein</fullName>
    </submittedName>
</protein>
<keyword evidence="2" id="KW-1185">Reference proteome</keyword>
<sequence>MKAPLGLFMVSNNVSRAEHLPAALFALHMSSNLATGKTLVELLQGRQLLLPGEFAHMPRDILSDFESSTACWQQRGIMLHQACDQQKCYIMQLLPTVICLPATLP</sequence>